<evidence type="ECO:0000259" key="2">
    <source>
        <dbReference type="Pfam" id="PF04892"/>
    </source>
</evidence>
<dbReference type="AlphaFoldDB" id="A0A9D2B946"/>
<feature type="transmembrane region" description="Helical" evidence="1">
    <location>
        <begin position="164"/>
        <end position="184"/>
    </location>
</feature>
<feature type="transmembrane region" description="Helical" evidence="1">
    <location>
        <begin position="135"/>
        <end position="152"/>
    </location>
</feature>
<sequence>MKTKITQDHFRFLFSAMFVFYLIILVKIILLRDTSLTSLPEHFSDGYQGFRSLNLIPFQTFRVFASMMSAENFLWAVSNIAGNALIFLPYGYLLSLLGKENLSTWKILFSAGILSLLFETLQYCFYLGSADIDDLILNITGAFLGILCYRLISAISRQRRLPIYKISMILSILAFLGAFAVGYFEFGNRLGLANYQEENIGGEKIPDREPDFNGYFTSGSDAKITAQNSLDDTYAEQTDFPITAETTIYYLESASDRLNPNKVINTYKLYSTSQLASVKKHSRVTIWYSKNSDAHTADVIVLSDLEDQAQEGTITFGAEDSHRLTGYLTKTGDGQCTINKIDSYELKDGSTVSSSTSLEIPMHYEEDIPITVRDVYENGNSYKDRQGSIQDLKKDAFVTAEGNYKNKIFYAEKLTIQIFH</sequence>
<keyword evidence="1" id="KW-1133">Transmembrane helix</keyword>
<dbReference type="EMBL" id="DXEM01000015">
    <property type="protein sequence ID" value="HIX67483.1"/>
    <property type="molecule type" value="Genomic_DNA"/>
</dbReference>
<evidence type="ECO:0000313" key="4">
    <source>
        <dbReference type="Proteomes" id="UP000886721"/>
    </source>
</evidence>
<feature type="domain" description="VanZ-like" evidence="2">
    <location>
        <begin position="18"/>
        <end position="152"/>
    </location>
</feature>
<protein>
    <submittedName>
        <fullName evidence="3">VanZ family protein</fullName>
    </submittedName>
</protein>
<organism evidence="3 4">
    <name type="scientific">Candidatus Anaerostipes excrementavium</name>
    <dbReference type="NCBI Taxonomy" id="2838463"/>
    <lineage>
        <taxon>Bacteria</taxon>
        <taxon>Bacillati</taxon>
        <taxon>Bacillota</taxon>
        <taxon>Clostridia</taxon>
        <taxon>Lachnospirales</taxon>
        <taxon>Lachnospiraceae</taxon>
        <taxon>Anaerostipes</taxon>
    </lineage>
</organism>
<name>A0A9D2B946_9FIRM</name>
<feature type="transmembrane region" description="Helical" evidence="1">
    <location>
        <begin position="107"/>
        <end position="129"/>
    </location>
</feature>
<dbReference type="Pfam" id="PF04892">
    <property type="entry name" value="VanZ"/>
    <property type="match status" value="1"/>
</dbReference>
<dbReference type="InterPro" id="IPR053150">
    <property type="entry name" value="Teicoplanin_resist-assoc"/>
</dbReference>
<feature type="transmembrane region" description="Helical" evidence="1">
    <location>
        <begin position="12"/>
        <end position="30"/>
    </location>
</feature>
<keyword evidence="1" id="KW-0472">Membrane</keyword>
<proteinExistence type="predicted"/>
<dbReference type="InterPro" id="IPR006976">
    <property type="entry name" value="VanZ-like"/>
</dbReference>
<dbReference type="PANTHER" id="PTHR36834">
    <property type="entry name" value="MEMBRANE PROTEIN-RELATED"/>
    <property type="match status" value="1"/>
</dbReference>
<comment type="caution">
    <text evidence="3">The sequence shown here is derived from an EMBL/GenBank/DDBJ whole genome shotgun (WGS) entry which is preliminary data.</text>
</comment>
<keyword evidence="1" id="KW-0812">Transmembrane</keyword>
<dbReference type="Proteomes" id="UP000886721">
    <property type="component" value="Unassembled WGS sequence"/>
</dbReference>
<reference evidence="3" key="1">
    <citation type="journal article" date="2021" name="PeerJ">
        <title>Extensive microbial diversity within the chicken gut microbiome revealed by metagenomics and culture.</title>
        <authorList>
            <person name="Gilroy R."/>
            <person name="Ravi A."/>
            <person name="Getino M."/>
            <person name="Pursley I."/>
            <person name="Horton D.L."/>
            <person name="Alikhan N.F."/>
            <person name="Baker D."/>
            <person name="Gharbi K."/>
            <person name="Hall N."/>
            <person name="Watson M."/>
            <person name="Adriaenssens E.M."/>
            <person name="Foster-Nyarko E."/>
            <person name="Jarju S."/>
            <person name="Secka A."/>
            <person name="Antonio M."/>
            <person name="Oren A."/>
            <person name="Chaudhuri R.R."/>
            <person name="La Ragione R."/>
            <person name="Hildebrand F."/>
            <person name="Pallen M.J."/>
        </authorList>
    </citation>
    <scope>NUCLEOTIDE SEQUENCE</scope>
    <source>
        <strain evidence="3">CHK191-13928</strain>
    </source>
</reference>
<evidence type="ECO:0000313" key="3">
    <source>
        <dbReference type="EMBL" id="HIX67483.1"/>
    </source>
</evidence>
<accession>A0A9D2B946</accession>
<reference evidence="3" key="2">
    <citation type="submission" date="2021-04" db="EMBL/GenBank/DDBJ databases">
        <authorList>
            <person name="Gilroy R."/>
        </authorList>
    </citation>
    <scope>NUCLEOTIDE SEQUENCE</scope>
    <source>
        <strain evidence="3">CHK191-13928</strain>
    </source>
</reference>
<gene>
    <name evidence="3" type="ORF">H9735_05060</name>
</gene>
<evidence type="ECO:0000256" key="1">
    <source>
        <dbReference type="SAM" id="Phobius"/>
    </source>
</evidence>
<feature type="transmembrane region" description="Helical" evidence="1">
    <location>
        <begin position="73"/>
        <end position="95"/>
    </location>
</feature>
<dbReference type="PANTHER" id="PTHR36834:SF1">
    <property type="entry name" value="INTEGRAL MEMBRANE PROTEIN"/>
    <property type="match status" value="1"/>
</dbReference>